<feature type="non-terminal residue" evidence="3">
    <location>
        <position position="116"/>
    </location>
</feature>
<evidence type="ECO:0000259" key="2">
    <source>
        <dbReference type="Pfam" id="PF20153"/>
    </source>
</evidence>
<evidence type="ECO:0000313" key="4">
    <source>
        <dbReference type="Proteomes" id="UP000015241"/>
    </source>
</evidence>
<keyword evidence="1" id="KW-1133">Transmembrane helix</keyword>
<feature type="domain" description="DUF6535" evidence="2">
    <location>
        <begin position="2"/>
        <end position="116"/>
    </location>
</feature>
<keyword evidence="1" id="KW-0812">Transmembrane</keyword>
<dbReference type="InterPro" id="IPR045338">
    <property type="entry name" value="DUF6535"/>
</dbReference>
<feature type="non-terminal residue" evidence="3">
    <location>
        <position position="1"/>
    </location>
</feature>
<dbReference type="InParanoid" id="S8E8W8"/>
<evidence type="ECO:0000256" key="1">
    <source>
        <dbReference type="SAM" id="Phobius"/>
    </source>
</evidence>
<feature type="transmembrane region" description="Helical" evidence="1">
    <location>
        <begin position="93"/>
        <end position="113"/>
    </location>
</feature>
<dbReference type="EMBL" id="KE504154">
    <property type="protein sequence ID" value="EPS99753.1"/>
    <property type="molecule type" value="Genomic_DNA"/>
</dbReference>
<protein>
    <recommendedName>
        <fullName evidence="2">DUF6535 domain-containing protein</fullName>
    </recommendedName>
</protein>
<dbReference type="HOGENOM" id="CLU_018688_2_1_1"/>
<sequence length="116" mass="12662">QVWQHESERVKRWRNEINSLLTFAGLFSAVVTGFGVQYYGILRPPPDPSMQTLLQISRELEVIVNYTTGSSTPAFLPAYSSASTPLPAAAPTYIATLWFAALVCGLGAASISVNQW</sequence>
<dbReference type="STRING" id="743788.S8E8W8"/>
<dbReference type="OrthoDB" id="2753780at2759"/>
<accession>S8E8W8</accession>
<keyword evidence="4" id="KW-1185">Reference proteome</keyword>
<organism evidence="3 4">
    <name type="scientific">Fomitopsis schrenkii</name>
    <name type="common">Brown rot fungus</name>
    <dbReference type="NCBI Taxonomy" id="2126942"/>
    <lineage>
        <taxon>Eukaryota</taxon>
        <taxon>Fungi</taxon>
        <taxon>Dikarya</taxon>
        <taxon>Basidiomycota</taxon>
        <taxon>Agaricomycotina</taxon>
        <taxon>Agaricomycetes</taxon>
        <taxon>Polyporales</taxon>
        <taxon>Fomitopsis</taxon>
    </lineage>
</organism>
<dbReference type="Proteomes" id="UP000015241">
    <property type="component" value="Unassembled WGS sequence"/>
</dbReference>
<feature type="transmembrane region" description="Helical" evidence="1">
    <location>
        <begin position="20"/>
        <end position="41"/>
    </location>
</feature>
<reference evidence="3 4" key="1">
    <citation type="journal article" date="2012" name="Science">
        <title>The Paleozoic origin of enzymatic lignin decomposition reconstructed from 31 fungal genomes.</title>
        <authorList>
            <person name="Floudas D."/>
            <person name="Binder M."/>
            <person name="Riley R."/>
            <person name="Barry K."/>
            <person name="Blanchette R.A."/>
            <person name="Henrissat B."/>
            <person name="Martinez A.T."/>
            <person name="Otillar R."/>
            <person name="Spatafora J.W."/>
            <person name="Yadav J.S."/>
            <person name="Aerts A."/>
            <person name="Benoit I."/>
            <person name="Boyd A."/>
            <person name="Carlson A."/>
            <person name="Copeland A."/>
            <person name="Coutinho P.M."/>
            <person name="de Vries R.P."/>
            <person name="Ferreira P."/>
            <person name="Findley K."/>
            <person name="Foster B."/>
            <person name="Gaskell J."/>
            <person name="Glotzer D."/>
            <person name="Gorecki P."/>
            <person name="Heitman J."/>
            <person name="Hesse C."/>
            <person name="Hori C."/>
            <person name="Igarashi K."/>
            <person name="Jurgens J.A."/>
            <person name="Kallen N."/>
            <person name="Kersten P."/>
            <person name="Kohler A."/>
            <person name="Kuees U."/>
            <person name="Kumar T.K.A."/>
            <person name="Kuo A."/>
            <person name="LaButti K."/>
            <person name="Larrondo L.F."/>
            <person name="Lindquist E."/>
            <person name="Ling A."/>
            <person name="Lombard V."/>
            <person name="Lucas S."/>
            <person name="Lundell T."/>
            <person name="Martin R."/>
            <person name="McLaughlin D.J."/>
            <person name="Morgenstern I."/>
            <person name="Morin E."/>
            <person name="Murat C."/>
            <person name="Nagy L.G."/>
            <person name="Nolan M."/>
            <person name="Ohm R.A."/>
            <person name="Patyshakuliyeva A."/>
            <person name="Rokas A."/>
            <person name="Ruiz-Duenas F.J."/>
            <person name="Sabat G."/>
            <person name="Salamov A."/>
            <person name="Samejima M."/>
            <person name="Schmutz J."/>
            <person name="Slot J.C."/>
            <person name="St John F."/>
            <person name="Stenlid J."/>
            <person name="Sun H."/>
            <person name="Sun S."/>
            <person name="Syed K."/>
            <person name="Tsang A."/>
            <person name="Wiebenga A."/>
            <person name="Young D."/>
            <person name="Pisabarro A."/>
            <person name="Eastwood D.C."/>
            <person name="Martin F."/>
            <person name="Cullen D."/>
            <person name="Grigoriev I.V."/>
            <person name="Hibbett D.S."/>
        </authorList>
    </citation>
    <scope>NUCLEOTIDE SEQUENCE</scope>
    <source>
        <strain evidence="4">FP-58527</strain>
    </source>
</reference>
<dbReference type="Pfam" id="PF20153">
    <property type="entry name" value="DUF6535"/>
    <property type="match status" value="1"/>
</dbReference>
<gene>
    <name evidence="3" type="ORF">FOMPIDRAFT_1085518</name>
</gene>
<evidence type="ECO:0000313" key="3">
    <source>
        <dbReference type="EMBL" id="EPS99753.1"/>
    </source>
</evidence>
<dbReference type="AlphaFoldDB" id="S8E8W8"/>
<keyword evidence="1" id="KW-0472">Membrane</keyword>
<proteinExistence type="predicted"/>
<name>S8E8W8_FOMSC</name>